<evidence type="ECO:0000256" key="1">
    <source>
        <dbReference type="ARBA" id="ARBA00023004"/>
    </source>
</evidence>
<dbReference type="PANTHER" id="PTHR43151">
    <property type="entry name" value="FEOA FAMILY PROTEIN"/>
    <property type="match status" value="1"/>
</dbReference>
<dbReference type="InterPro" id="IPR008988">
    <property type="entry name" value="Transcriptional_repressor_C"/>
</dbReference>
<evidence type="ECO:0000259" key="2">
    <source>
        <dbReference type="SMART" id="SM00899"/>
    </source>
</evidence>
<organism evidence="3 4">
    <name type="scientific">Tissierella praeacuta DSM 18095</name>
    <dbReference type="NCBI Taxonomy" id="1123404"/>
    <lineage>
        <taxon>Bacteria</taxon>
        <taxon>Bacillati</taxon>
        <taxon>Bacillota</taxon>
        <taxon>Tissierellia</taxon>
        <taxon>Tissierellales</taxon>
        <taxon>Tissierellaceae</taxon>
        <taxon>Tissierella</taxon>
    </lineage>
</organism>
<keyword evidence="1" id="KW-0408">Iron</keyword>
<name>A0A1M4VPT0_9FIRM</name>
<dbReference type="RefSeq" id="WP_072975059.1">
    <property type="nucleotide sequence ID" value="NZ_FQTY01000005.1"/>
</dbReference>
<gene>
    <name evidence="3" type="ORF">SAMN02745784_01568</name>
</gene>
<dbReference type="GeneID" id="90993705"/>
<dbReference type="InterPro" id="IPR053184">
    <property type="entry name" value="FeoA-like"/>
</dbReference>
<dbReference type="STRING" id="1123404.SAMN02745784_01568"/>
<dbReference type="PANTHER" id="PTHR43151:SF1">
    <property type="entry name" value="SSR2333 PROTEIN"/>
    <property type="match status" value="1"/>
</dbReference>
<protein>
    <submittedName>
        <fullName evidence="3">Ferrous iron transport protein A</fullName>
    </submittedName>
</protein>
<dbReference type="Proteomes" id="UP000184114">
    <property type="component" value="Unassembled WGS sequence"/>
</dbReference>
<dbReference type="InterPro" id="IPR038157">
    <property type="entry name" value="FeoA_core_dom"/>
</dbReference>
<accession>A0A1M4VPT0</accession>
<dbReference type="GO" id="GO:0046914">
    <property type="term" value="F:transition metal ion binding"/>
    <property type="evidence" value="ECO:0007669"/>
    <property type="project" value="InterPro"/>
</dbReference>
<dbReference type="SMART" id="SM00899">
    <property type="entry name" value="FeoA"/>
    <property type="match status" value="1"/>
</dbReference>
<keyword evidence="4" id="KW-1185">Reference proteome</keyword>
<feature type="domain" description="Ferrous iron transporter FeoA-like" evidence="2">
    <location>
        <begin position="4"/>
        <end position="74"/>
    </location>
</feature>
<evidence type="ECO:0000313" key="4">
    <source>
        <dbReference type="Proteomes" id="UP000184114"/>
    </source>
</evidence>
<evidence type="ECO:0000313" key="3">
    <source>
        <dbReference type="EMBL" id="SHE71046.1"/>
    </source>
</evidence>
<proteinExistence type="predicted"/>
<dbReference type="SUPFAM" id="SSF50037">
    <property type="entry name" value="C-terminal domain of transcriptional repressors"/>
    <property type="match status" value="1"/>
</dbReference>
<dbReference type="Pfam" id="PF04023">
    <property type="entry name" value="FeoA"/>
    <property type="match status" value="1"/>
</dbReference>
<dbReference type="Gene3D" id="2.30.30.90">
    <property type="match status" value="1"/>
</dbReference>
<sequence>MSTLSLVSLKPNECGRIKEISGCCKAKKRLYELGLHKNAYVKVIKNDFGPLIISLSGNKLALGRGLACHIIVER</sequence>
<reference evidence="4" key="1">
    <citation type="submission" date="2016-11" db="EMBL/GenBank/DDBJ databases">
        <authorList>
            <person name="Varghese N."/>
            <person name="Submissions S."/>
        </authorList>
    </citation>
    <scope>NUCLEOTIDE SEQUENCE [LARGE SCALE GENOMIC DNA]</scope>
    <source>
        <strain evidence="4">DSM 18095</strain>
    </source>
</reference>
<dbReference type="EMBL" id="FQTY01000005">
    <property type="protein sequence ID" value="SHE71046.1"/>
    <property type="molecule type" value="Genomic_DNA"/>
</dbReference>
<dbReference type="InterPro" id="IPR007167">
    <property type="entry name" value="Fe-transptr_FeoA-like"/>
</dbReference>
<dbReference type="AlphaFoldDB" id="A0A1M4VPT0"/>